<comment type="subcellular location">
    <subcellularLocation>
        <location evidence="1">Cell membrane</location>
        <topology evidence="1">Multi-pass membrane protein</topology>
    </subcellularLocation>
</comment>
<dbReference type="STRING" id="252246.SAMN05421799_10717"/>
<dbReference type="AlphaFoldDB" id="A0A1N7N2S4"/>
<keyword evidence="5 7" id="KW-1133">Transmembrane helix</keyword>
<dbReference type="EMBL" id="FTOO01000007">
    <property type="protein sequence ID" value="SIS92578.1"/>
    <property type="molecule type" value="Genomic_DNA"/>
</dbReference>
<evidence type="ECO:0000313" key="10">
    <source>
        <dbReference type="Proteomes" id="UP000186156"/>
    </source>
</evidence>
<dbReference type="PANTHER" id="PTHR34582">
    <property type="entry name" value="UPF0702 TRANSMEMBRANE PROTEIN YCAP"/>
    <property type="match status" value="1"/>
</dbReference>
<name>A0A1N7N2S4_9BACL</name>
<dbReference type="PANTHER" id="PTHR34582:SF7">
    <property type="entry name" value="UPF0702 TRANSMEMBRANE PROTEIN YDFS"/>
    <property type="match status" value="1"/>
</dbReference>
<evidence type="ECO:0000256" key="4">
    <source>
        <dbReference type="ARBA" id="ARBA00022692"/>
    </source>
</evidence>
<dbReference type="Pfam" id="PF07870">
    <property type="entry name" value="DUF1657"/>
    <property type="match status" value="1"/>
</dbReference>
<protein>
    <submittedName>
        <fullName evidence="9">Uncharacterized membrane protein YcaP, DUF421 family</fullName>
    </submittedName>
</protein>
<gene>
    <name evidence="9" type="ORF">SAMN05421799_10717</name>
</gene>
<feature type="transmembrane region" description="Helical" evidence="7">
    <location>
        <begin position="53"/>
        <end position="71"/>
    </location>
</feature>
<keyword evidence="4 7" id="KW-0812">Transmembrane</keyword>
<organism evidence="9 10">
    <name type="scientific">Alicyclobacillus vulcanalis</name>
    <dbReference type="NCBI Taxonomy" id="252246"/>
    <lineage>
        <taxon>Bacteria</taxon>
        <taxon>Bacillati</taxon>
        <taxon>Bacillota</taxon>
        <taxon>Bacilli</taxon>
        <taxon>Bacillales</taxon>
        <taxon>Alicyclobacillaceae</taxon>
        <taxon>Alicyclobacillus</taxon>
    </lineage>
</organism>
<dbReference type="GO" id="GO:0005886">
    <property type="term" value="C:plasma membrane"/>
    <property type="evidence" value="ECO:0007669"/>
    <property type="project" value="UniProtKB-SubCell"/>
</dbReference>
<dbReference type="InterPro" id="IPR023090">
    <property type="entry name" value="UPF0702_alpha/beta_dom_sf"/>
</dbReference>
<reference evidence="10" key="1">
    <citation type="submission" date="2017-01" db="EMBL/GenBank/DDBJ databases">
        <authorList>
            <person name="Varghese N."/>
            <person name="Submissions S."/>
        </authorList>
    </citation>
    <scope>NUCLEOTIDE SEQUENCE [LARGE SCALE GENOMIC DNA]</scope>
    <source>
        <strain evidence="10">DSM 16176</strain>
    </source>
</reference>
<keyword evidence="10" id="KW-1185">Reference proteome</keyword>
<evidence type="ECO:0000256" key="3">
    <source>
        <dbReference type="ARBA" id="ARBA00022475"/>
    </source>
</evidence>
<feature type="transmembrane region" description="Helical" evidence="7">
    <location>
        <begin position="21"/>
        <end position="41"/>
    </location>
</feature>
<evidence type="ECO:0000256" key="7">
    <source>
        <dbReference type="SAM" id="Phobius"/>
    </source>
</evidence>
<dbReference type="Gene3D" id="3.30.240.20">
    <property type="entry name" value="bsu07140 like domains"/>
    <property type="match status" value="2"/>
</dbReference>
<evidence type="ECO:0000256" key="1">
    <source>
        <dbReference type="ARBA" id="ARBA00004651"/>
    </source>
</evidence>
<evidence type="ECO:0000256" key="6">
    <source>
        <dbReference type="ARBA" id="ARBA00023136"/>
    </source>
</evidence>
<evidence type="ECO:0000256" key="2">
    <source>
        <dbReference type="ARBA" id="ARBA00006448"/>
    </source>
</evidence>
<dbReference type="InterPro" id="IPR012452">
    <property type="entry name" value="DUF1657"/>
</dbReference>
<feature type="transmembrane region" description="Helical" evidence="7">
    <location>
        <begin position="83"/>
        <end position="101"/>
    </location>
</feature>
<feature type="domain" description="YetF C-terminal" evidence="8">
    <location>
        <begin position="102"/>
        <end position="234"/>
    </location>
</feature>
<evidence type="ECO:0000259" key="8">
    <source>
        <dbReference type="Pfam" id="PF04239"/>
    </source>
</evidence>
<accession>A0A1N7N2S4</accession>
<evidence type="ECO:0000256" key="5">
    <source>
        <dbReference type="ARBA" id="ARBA00022989"/>
    </source>
</evidence>
<comment type="similarity">
    <text evidence="2">Belongs to the UPF0702 family.</text>
</comment>
<dbReference type="Proteomes" id="UP000186156">
    <property type="component" value="Unassembled WGS sequence"/>
</dbReference>
<sequence length="306" mass="33929">MSQLPGSKLPGSLHVAGGGRVAEWLTVVVRSLIAFAAMFLFAKLIGKRQLSQITFFEYIVGIAIGDMAAIIPDQLQAPLYHGLLPMAVYTALPILLSYVALKSKKARDILEGKARVLIQNGRILEDNLRKERMSTDELLEHLRAKNVFKVADVEFAIMESNGSVNVMLKPESEPVTPKRLGLKVASESQPQVVIMDGEIMDEGLATLGFNRRWLKGELEKLGVAVENVYLGQVDAAGQLYVDLYDDRIQVPEPKARELTHLLLKQAEADLERFALSTEDESAKKAYAAMAAQIQRVLEETEPYLIR</sequence>
<dbReference type="Pfam" id="PF04239">
    <property type="entry name" value="DUF421"/>
    <property type="match status" value="1"/>
</dbReference>
<evidence type="ECO:0000313" key="9">
    <source>
        <dbReference type="EMBL" id="SIS92578.1"/>
    </source>
</evidence>
<proteinExistence type="inferred from homology"/>
<keyword evidence="3" id="KW-1003">Cell membrane</keyword>
<dbReference type="InterPro" id="IPR007353">
    <property type="entry name" value="DUF421"/>
</dbReference>
<keyword evidence="6 7" id="KW-0472">Membrane</keyword>